<accession>A0ABS2DYL2</accession>
<dbReference type="RefSeq" id="WP_087325133.1">
    <property type="nucleotide sequence ID" value="NZ_JACLYZ010000006.1"/>
</dbReference>
<dbReference type="Proteomes" id="UP000766986">
    <property type="component" value="Unassembled WGS sequence"/>
</dbReference>
<protein>
    <submittedName>
        <fullName evidence="1">Uncharacterized protein</fullName>
    </submittedName>
</protein>
<keyword evidence="2" id="KW-1185">Reference proteome</keyword>
<evidence type="ECO:0000313" key="1">
    <source>
        <dbReference type="EMBL" id="MBM6734462.1"/>
    </source>
</evidence>
<evidence type="ECO:0000313" key="2">
    <source>
        <dbReference type="Proteomes" id="UP000766986"/>
    </source>
</evidence>
<dbReference type="EMBL" id="JACLYZ010000006">
    <property type="protein sequence ID" value="MBM6734462.1"/>
    <property type="molecule type" value="Genomic_DNA"/>
</dbReference>
<gene>
    <name evidence="1" type="ORF">H7U35_04355</name>
</gene>
<comment type="caution">
    <text evidence="1">The sequence shown here is derived from an EMBL/GenBank/DDBJ whole genome shotgun (WGS) entry which is preliminary data.</text>
</comment>
<reference evidence="1 2" key="1">
    <citation type="journal article" date="2021" name="Sci. Rep.">
        <title>The distribution of antibiotic resistance genes in chicken gut microbiota commensals.</title>
        <authorList>
            <person name="Juricova H."/>
            <person name="Matiasovicova J."/>
            <person name="Kubasova T."/>
            <person name="Cejkova D."/>
            <person name="Rychlik I."/>
        </authorList>
    </citation>
    <scope>NUCLEOTIDE SEQUENCE [LARGE SCALE GENOMIC DNA]</scope>
    <source>
        <strain evidence="1 2">An772</strain>
    </source>
</reference>
<proteinExistence type="predicted"/>
<name>A0ABS2DYL2_9BACT</name>
<sequence length="158" mass="17195">MGIAPTNNHSSVISQAVAAFQVRLENATLYLLKFLGESLVKYAKEKHSYIDRTGNLTNSISYAIVRNKKLEYFSGENQPNNEGAKASLKVAMQMANSLPDAFSLIIVAGMNYAAYVEAKGYNVILPAELKAKKDFPAAMNQLMAKAKSKANELFGGVL</sequence>
<organism evidence="1 2">
    <name type="scientific">Mediterranea massiliensis</name>
    <dbReference type="NCBI Taxonomy" id="1841865"/>
    <lineage>
        <taxon>Bacteria</taxon>
        <taxon>Pseudomonadati</taxon>
        <taxon>Bacteroidota</taxon>
        <taxon>Bacteroidia</taxon>
        <taxon>Bacteroidales</taxon>
        <taxon>Bacteroidaceae</taxon>
        <taxon>Mediterranea</taxon>
    </lineage>
</organism>